<dbReference type="Pfam" id="PF01048">
    <property type="entry name" value="PNP_UDP_1"/>
    <property type="match status" value="1"/>
</dbReference>
<dbReference type="Pfam" id="PF24476">
    <property type="entry name" value="DUF7580"/>
    <property type="match status" value="1"/>
</dbReference>
<name>A0ABR4G7N9_9EURO</name>
<accession>A0ABR4G7N9</accession>
<dbReference type="Proteomes" id="UP001610563">
    <property type="component" value="Unassembled WGS sequence"/>
</dbReference>
<dbReference type="InterPro" id="IPR035994">
    <property type="entry name" value="Nucleoside_phosphorylase_sf"/>
</dbReference>
<keyword evidence="4" id="KW-1185">Reference proteome</keyword>
<evidence type="ECO:0000313" key="3">
    <source>
        <dbReference type="EMBL" id="KAL2795033.1"/>
    </source>
</evidence>
<evidence type="ECO:0000259" key="2">
    <source>
        <dbReference type="Pfam" id="PF24476"/>
    </source>
</evidence>
<dbReference type="PANTHER" id="PTHR46082">
    <property type="entry name" value="ATP/GTP-BINDING PROTEIN-RELATED"/>
    <property type="match status" value="1"/>
</dbReference>
<feature type="domain" description="Nucleoside phosphorylase" evidence="1">
    <location>
        <begin position="17"/>
        <end position="136"/>
    </location>
</feature>
<feature type="domain" description="DUF7580" evidence="2">
    <location>
        <begin position="467"/>
        <end position="788"/>
    </location>
</feature>
<dbReference type="InterPro" id="IPR056002">
    <property type="entry name" value="DUF7580"/>
</dbReference>
<sequence>METRTPPQPQYRRHFEVAIICVLPIEADAVQGLFDRFWDEDGDLYGKGPGDQNSYTTGVIGNHNVVLAYMPGMGKGYAASVVANLRSSFGGIRLALVVGVCGGIPRGSNRDLFLGDNVISDEVVAYDFGRRLPNKFIRRDTTDSGVSNPEIRAFLAMIRSRIGQPRLRKKTTHHLDVLQQRTNDYEHPGQGKDKLFQPTYHHKHHGSSTCQRCARGGICKKARLSTCEDLQCDEGHLVVRSRSALPSGDNFKPLDIHFGRIASGDTVMKSGEDRDSIAQRESVIAFEMEGASVLGNLPCIIVKGVCDYADSHKDKTWQNYAAGFAAASSSVKGESGILNYSRNSHPGLICPDRGLELLLRSKSPSSPSLSPSSKIDDLDYKMSYGDRAELQGHQSDCTSRLMQVETDFKQALAALKVSRKHLPRDTDLRGILKTSAPSCYEVIQNFKEKLVVVESLTRRLGVAAKPKMAASNLYDALKSAGRTHTLHDVHLSLQPESDHDTAQVRFQVALSSKSNEVEAPYKIIWLNVESTVQSNTIDLPGPLGQTEEPSCSPKRQLLEEGIAGDASVANKRTKQVQFVPLASFSEPEPSVSGRRFCTILQRLSTEQSTYIGVLGASEACKHMVYTARKVADAMETHTTTLSQMISRSRVDLVNGLTTAVLYYHATPWLDKPWHSDDIYFLDSTSGNYLLQRTHIPPYFITSIPYTNRSRKRNYLSRNPVLFKLAVMFLELAYQAPFNALYDPHESQQDDSQLVLEYDTARRLADASNTKICAGFKQIIENCLYCDFGEGDDFKSVALQHAFHRDIIGGLEYLEGVLRNL</sequence>
<gene>
    <name evidence="3" type="ORF">BJX66DRAFT_350824</name>
</gene>
<comment type="caution">
    <text evidence="3">The sequence shown here is derived from an EMBL/GenBank/DDBJ whole genome shotgun (WGS) entry which is preliminary data.</text>
</comment>
<dbReference type="PANTHER" id="PTHR46082:SF6">
    <property type="entry name" value="AAA+ ATPASE DOMAIN-CONTAINING PROTEIN-RELATED"/>
    <property type="match status" value="1"/>
</dbReference>
<organism evidence="3 4">
    <name type="scientific">Aspergillus keveii</name>
    <dbReference type="NCBI Taxonomy" id="714993"/>
    <lineage>
        <taxon>Eukaryota</taxon>
        <taxon>Fungi</taxon>
        <taxon>Dikarya</taxon>
        <taxon>Ascomycota</taxon>
        <taxon>Pezizomycotina</taxon>
        <taxon>Eurotiomycetes</taxon>
        <taxon>Eurotiomycetidae</taxon>
        <taxon>Eurotiales</taxon>
        <taxon>Aspergillaceae</taxon>
        <taxon>Aspergillus</taxon>
        <taxon>Aspergillus subgen. Nidulantes</taxon>
    </lineage>
</organism>
<proteinExistence type="predicted"/>
<evidence type="ECO:0000313" key="4">
    <source>
        <dbReference type="Proteomes" id="UP001610563"/>
    </source>
</evidence>
<reference evidence="3 4" key="1">
    <citation type="submission" date="2024-07" db="EMBL/GenBank/DDBJ databases">
        <title>Section-level genome sequencing and comparative genomics of Aspergillus sections Usti and Cavernicolus.</title>
        <authorList>
            <consortium name="Lawrence Berkeley National Laboratory"/>
            <person name="Nybo J.L."/>
            <person name="Vesth T.C."/>
            <person name="Theobald S."/>
            <person name="Frisvad J.C."/>
            <person name="Larsen T.O."/>
            <person name="Kjaerboelling I."/>
            <person name="Rothschild-Mancinelli K."/>
            <person name="Lyhne E.K."/>
            <person name="Kogle M.E."/>
            <person name="Barry K."/>
            <person name="Clum A."/>
            <person name="Na H."/>
            <person name="Ledsgaard L."/>
            <person name="Lin J."/>
            <person name="Lipzen A."/>
            <person name="Kuo A."/>
            <person name="Riley R."/>
            <person name="Mondo S."/>
            <person name="Labutti K."/>
            <person name="Haridas S."/>
            <person name="Pangalinan J."/>
            <person name="Salamov A.A."/>
            <person name="Simmons B.A."/>
            <person name="Magnuson J.K."/>
            <person name="Chen J."/>
            <person name="Drula E."/>
            <person name="Henrissat B."/>
            <person name="Wiebenga A."/>
            <person name="Lubbers R.J."/>
            <person name="Gomes A.C."/>
            <person name="Makela M.R."/>
            <person name="Stajich J."/>
            <person name="Grigoriev I.V."/>
            <person name="Mortensen U.H."/>
            <person name="De Vries R.P."/>
            <person name="Baker S.E."/>
            <person name="Andersen M.R."/>
        </authorList>
    </citation>
    <scope>NUCLEOTIDE SEQUENCE [LARGE SCALE GENOMIC DNA]</scope>
    <source>
        <strain evidence="3 4">CBS 209.92</strain>
    </source>
</reference>
<dbReference type="EMBL" id="JBFTWV010000038">
    <property type="protein sequence ID" value="KAL2795033.1"/>
    <property type="molecule type" value="Genomic_DNA"/>
</dbReference>
<dbReference type="SUPFAM" id="SSF53167">
    <property type="entry name" value="Purine and uridine phosphorylases"/>
    <property type="match status" value="1"/>
</dbReference>
<protein>
    <recommendedName>
        <fullName evidence="5">Nucleoside phosphorylase domain-containing protein</fullName>
    </recommendedName>
</protein>
<dbReference type="Gene3D" id="3.40.50.1580">
    <property type="entry name" value="Nucleoside phosphorylase domain"/>
    <property type="match status" value="1"/>
</dbReference>
<evidence type="ECO:0000259" key="1">
    <source>
        <dbReference type="Pfam" id="PF01048"/>
    </source>
</evidence>
<evidence type="ECO:0008006" key="5">
    <source>
        <dbReference type="Google" id="ProtNLM"/>
    </source>
</evidence>
<dbReference type="InterPro" id="IPR000845">
    <property type="entry name" value="Nucleoside_phosphorylase_d"/>
</dbReference>
<dbReference type="InterPro" id="IPR053137">
    <property type="entry name" value="NLR-like"/>
</dbReference>